<keyword evidence="7" id="KW-0175">Coiled coil</keyword>
<evidence type="ECO:0000256" key="5">
    <source>
        <dbReference type="ARBA" id="ARBA00022839"/>
    </source>
</evidence>
<dbReference type="Gene3D" id="1.10.287.1040">
    <property type="entry name" value="Exonuclease VII, small subunit"/>
    <property type="match status" value="1"/>
</dbReference>
<keyword evidence="4 6" id="KW-0378">Hydrolase</keyword>
<keyword evidence="3 6" id="KW-0540">Nuclease</keyword>
<dbReference type="eggNOG" id="COG1722">
    <property type="taxonomic scope" value="Bacteria"/>
</dbReference>
<dbReference type="NCBIfam" id="TIGR01280">
    <property type="entry name" value="xseB"/>
    <property type="match status" value="1"/>
</dbReference>
<comment type="catalytic activity">
    <reaction evidence="6">
        <text>Exonucleolytic cleavage in either 5'- to 3'- or 3'- to 5'-direction to yield nucleoside 5'-phosphates.</text>
        <dbReference type="EC" id="3.1.11.6"/>
    </reaction>
</comment>
<dbReference type="GO" id="GO:0005829">
    <property type="term" value="C:cytosol"/>
    <property type="evidence" value="ECO:0007669"/>
    <property type="project" value="TreeGrafter"/>
</dbReference>
<organism evidence="8 9">
    <name type="scientific">Marvinbryantia formatexigens DSM 14469</name>
    <dbReference type="NCBI Taxonomy" id="478749"/>
    <lineage>
        <taxon>Bacteria</taxon>
        <taxon>Bacillati</taxon>
        <taxon>Bacillota</taxon>
        <taxon>Clostridia</taxon>
        <taxon>Lachnospirales</taxon>
        <taxon>Lachnospiraceae</taxon>
        <taxon>Marvinbryantia</taxon>
    </lineage>
</organism>
<reference evidence="8" key="1">
    <citation type="submission" date="2009-07" db="EMBL/GenBank/DDBJ databases">
        <authorList>
            <person name="Weinstock G."/>
            <person name="Sodergren E."/>
            <person name="Clifton S."/>
            <person name="Fulton L."/>
            <person name="Fulton B."/>
            <person name="Courtney L."/>
            <person name="Fronick C."/>
            <person name="Harrison M."/>
            <person name="Strong C."/>
            <person name="Farmer C."/>
            <person name="Delahaunty K."/>
            <person name="Markovic C."/>
            <person name="Hall O."/>
            <person name="Minx P."/>
            <person name="Tomlinson C."/>
            <person name="Mitreva M."/>
            <person name="Nelson J."/>
            <person name="Hou S."/>
            <person name="Wollam A."/>
            <person name="Pepin K.H."/>
            <person name="Johnson M."/>
            <person name="Bhonagiri V."/>
            <person name="Nash W.E."/>
            <person name="Warren W."/>
            <person name="Chinwalla A."/>
            <person name="Mardis E.R."/>
            <person name="Wilson R.K."/>
        </authorList>
    </citation>
    <scope>NUCLEOTIDE SEQUENCE [LARGE SCALE GENOMIC DNA]</scope>
    <source>
        <strain evidence="8">DSM 14469</strain>
    </source>
</reference>
<dbReference type="SUPFAM" id="SSF116842">
    <property type="entry name" value="XseB-like"/>
    <property type="match status" value="1"/>
</dbReference>
<evidence type="ECO:0000313" key="9">
    <source>
        <dbReference type="Proteomes" id="UP000005561"/>
    </source>
</evidence>
<name>C6LLG2_9FIRM</name>
<dbReference type="PANTHER" id="PTHR34137">
    <property type="entry name" value="EXODEOXYRIBONUCLEASE 7 SMALL SUBUNIT"/>
    <property type="match status" value="1"/>
</dbReference>
<dbReference type="GO" id="GO:0009318">
    <property type="term" value="C:exodeoxyribonuclease VII complex"/>
    <property type="evidence" value="ECO:0007669"/>
    <property type="project" value="UniProtKB-UniRule"/>
</dbReference>
<dbReference type="InterPro" id="IPR037004">
    <property type="entry name" value="Exonuc_VII_ssu_sf"/>
</dbReference>
<dbReference type="EMBL" id="ACCL02000030">
    <property type="protein sequence ID" value="EET58502.1"/>
    <property type="molecule type" value="Genomic_DNA"/>
</dbReference>
<sequence>MAEEKQEMTLEETFAKLDELLTALESRDITLEESFRNYQQGMELLKKCNEKIDRVEKKMQLINEEGEISDF</sequence>
<gene>
    <name evidence="6 8" type="primary">xseB</name>
    <name evidence="8" type="ORF">BRYFOR_09509</name>
</gene>
<dbReference type="GO" id="GO:0006308">
    <property type="term" value="P:DNA catabolic process"/>
    <property type="evidence" value="ECO:0007669"/>
    <property type="project" value="UniProtKB-UniRule"/>
</dbReference>
<evidence type="ECO:0000256" key="6">
    <source>
        <dbReference type="HAMAP-Rule" id="MF_00337"/>
    </source>
</evidence>
<dbReference type="HAMAP" id="MF_00337">
    <property type="entry name" value="Exonuc_7_S"/>
    <property type="match status" value="1"/>
</dbReference>
<comment type="subunit">
    <text evidence="6">Heterooligomer composed of large and small subunits.</text>
</comment>
<keyword evidence="5 6" id="KW-0269">Exonuclease</keyword>
<evidence type="ECO:0000256" key="1">
    <source>
        <dbReference type="ARBA" id="ARBA00009998"/>
    </source>
</evidence>
<accession>C6LLG2</accession>
<dbReference type="PANTHER" id="PTHR34137:SF1">
    <property type="entry name" value="EXODEOXYRIBONUCLEASE 7 SMALL SUBUNIT"/>
    <property type="match status" value="1"/>
</dbReference>
<evidence type="ECO:0000256" key="4">
    <source>
        <dbReference type="ARBA" id="ARBA00022801"/>
    </source>
</evidence>
<dbReference type="AlphaFoldDB" id="C6LLG2"/>
<comment type="subcellular location">
    <subcellularLocation>
        <location evidence="6">Cytoplasm</location>
    </subcellularLocation>
</comment>
<keyword evidence="9" id="KW-1185">Reference proteome</keyword>
<comment type="function">
    <text evidence="6">Bidirectionally degrades single-stranded DNA into large acid-insoluble oligonucleotides, which are then degraded further into small acid-soluble oligonucleotides.</text>
</comment>
<dbReference type="Pfam" id="PF02609">
    <property type="entry name" value="Exonuc_VII_S"/>
    <property type="match status" value="1"/>
</dbReference>
<evidence type="ECO:0000256" key="7">
    <source>
        <dbReference type="SAM" id="Coils"/>
    </source>
</evidence>
<dbReference type="GO" id="GO:0008855">
    <property type="term" value="F:exodeoxyribonuclease VII activity"/>
    <property type="evidence" value="ECO:0007669"/>
    <property type="project" value="UniProtKB-UniRule"/>
</dbReference>
<evidence type="ECO:0000313" key="8">
    <source>
        <dbReference type="EMBL" id="EET58502.1"/>
    </source>
</evidence>
<dbReference type="InterPro" id="IPR003761">
    <property type="entry name" value="Exonuc_VII_S"/>
</dbReference>
<protein>
    <recommendedName>
        <fullName evidence="6">Exodeoxyribonuclease 7 small subunit</fullName>
        <ecNumber evidence="6">3.1.11.6</ecNumber>
    </recommendedName>
    <alternativeName>
        <fullName evidence="6">Exodeoxyribonuclease VII small subunit</fullName>
        <shortName evidence="6">Exonuclease VII small subunit</shortName>
    </alternativeName>
</protein>
<evidence type="ECO:0000256" key="2">
    <source>
        <dbReference type="ARBA" id="ARBA00022490"/>
    </source>
</evidence>
<comment type="similarity">
    <text evidence="1 6">Belongs to the XseB family.</text>
</comment>
<comment type="caution">
    <text evidence="8">The sequence shown here is derived from an EMBL/GenBank/DDBJ whole genome shotgun (WGS) entry which is preliminary data.</text>
</comment>
<dbReference type="RefSeq" id="WP_006864263.1">
    <property type="nucleotide sequence ID" value="NZ_ACCL02000030.1"/>
</dbReference>
<dbReference type="OrthoDB" id="1771251at2"/>
<evidence type="ECO:0000256" key="3">
    <source>
        <dbReference type="ARBA" id="ARBA00022722"/>
    </source>
</evidence>
<dbReference type="Proteomes" id="UP000005561">
    <property type="component" value="Unassembled WGS sequence"/>
</dbReference>
<feature type="coiled-coil region" evidence="7">
    <location>
        <begin position="38"/>
        <end position="65"/>
    </location>
</feature>
<keyword evidence="2 6" id="KW-0963">Cytoplasm</keyword>
<proteinExistence type="inferred from homology"/>
<dbReference type="STRING" id="168384.SAMN05660368_03917"/>
<dbReference type="EC" id="3.1.11.6" evidence="6"/>